<proteinExistence type="predicted"/>
<reference evidence="1 2" key="3">
    <citation type="journal article" date="2013" name="Rice">
        <title>Improvement of the Oryza sativa Nipponbare reference genome using next generation sequence and optical map data.</title>
        <authorList>
            <person name="Kawahara Y."/>
            <person name="de la Bastide M."/>
            <person name="Hamilton J.P."/>
            <person name="Kanamori H."/>
            <person name="McCombie W.R."/>
            <person name="Ouyang S."/>
            <person name="Schwartz D.C."/>
            <person name="Tanaka T."/>
            <person name="Wu J."/>
            <person name="Zhou S."/>
            <person name="Childs K.L."/>
            <person name="Davidson R.M."/>
            <person name="Lin H."/>
            <person name="Quesada-Ocampo L."/>
            <person name="Vaillancourt B."/>
            <person name="Sakai H."/>
            <person name="Lee S.S."/>
            <person name="Kim J."/>
            <person name="Numa H."/>
            <person name="Itoh T."/>
            <person name="Buell C.R."/>
            <person name="Matsumoto T."/>
        </authorList>
    </citation>
    <scope>NUCLEOTIDE SEQUENCE [LARGE SCALE GENOMIC DNA]</scope>
    <source>
        <strain evidence="2">cv. Nipponbare</strain>
    </source>
</reference>
<dbReference type="InParanoid" id="A0A0P0Y8I3"/>
<organism evidence="1 2">
    <name type="scientific">Oryza sativa subsp. japonica</name>
    <name type="common">Rice</name>
    <dbReference type="NCBI Taxonomy" id="39947"/>
    <lineage>
        <taxon>Eukaryota</taxon>
        <taxon>Viridiplantae</taxon>
        <taxon>Streptophyta</taxon>
        <taxon>Embryophyta</taxon>
        <taxon>Tracheophyta</taxon>
        <taxon>Spermatophyta</taxon>
        <taxon>Magnoliopsida</taxon>
        <taxon>Liliopsida</taxon>
        <taxon>Poales</taxon>
        <taxon>Poaceae</taxon>
        <taxon>BOP clade</taxon>
        <taxon>Oryzoideae</taxon>
        <taxon>Oryzeae</taxon>
        <taxon>Oryzinae</taxon>
        <taxon>Oryza</taxon>
        <taxon>Oryza sativa</taxon>
    </lineage>
</organism>
<dbReference type="Proteomes" id="UP000059680">
    <property type="component" value="Chromosome 12"/>
</dbReference>
<evidence type="ECO:0000313" key="2">
    <source>
        <dbReference type="Proteomes" id="UP000059680"/>
    </source>
</evidence>
<evidence type="ECO:0000313" key="1">
    <source>
        <dbReference type="EMBL" id="BAT16261.1"/>
    </source>
</evidence>
<dbReference type="AlphaFoldDB" id="A0A0P0Y8I3"/>
<reference evidence="1 2" key="2">
    <citation type="journal article" date="2013" name="Plant Cell Physiol.">
        <title>Rice Annotation Project Database (RAP-DB): an integrative and interactive database for rice genomics.</title>
        <authorList>
            <person name="Sakai H."/>
            <person name="Lee S.S."/>
            <person name="Tanaka T."/>
            <person name="Numa H."/>
            <person name="Kim J."/>
            <person name="Kawahara Y."/>
            <person name="Wakimoto H."/>
            <person name="Yang C.C."/>
            <person name="Iwamoto M."/>
            <person name="Abe T."/>
            <person name="Yamada Y."/>
            <person name="Muto A."/>
            <person name="Inokuchi H."/>
            <person name="Ikemura T."/>
            <person name="Matsumoto T."/>
            <person name="Sasaki T."/>
            <person name="Itoh T."/>
        </authorList>
    </citation>
    <scope>NUCLEOTIDE SEQUENCE [LARGE SCALE GENOMIC DNA]</scope>
    <source>
        <strain evidence="2">cv. Nipponbare</strain>
    </source>
</reference>
<dbReference type="PaxDb" id="39947-A0A0P0Y8I3"/>
<sequence>MPVTGVNVQALCTGNDLGVAADAVIHRPVVDDQGAQAGFSVIACKPGLVWSWTSRRVVQVEHAEVDLVALK</sequence>
<dbReference type="EMBL" id="AP014968">
    <property type="protein sequence ID" value="BAT16261.1"/>
    <property type="molecule type" value="Genomic_DNA"/>
</dbReference>
<gene>
    <name evidence="1" type="ordered locus">Os12g0199050</name>
    <name evidence="1" type="ORF">OSNPB_120199050</name>
</gene>
<keyword evidence="2" id="KW-1185">Reference proteome</keyword>
<protein>
    <submittedName>
        <fullName evidence="1">Os12g0199050 protein</fullName>
    </submittedName>
</protein>
<accession>A0A0P0Y8I3</accession>
<name>A0A0P0Y8I3_ORYSJ</name>
<reference evidence="2" key="1">
    <citation type="journal article" date="2005" name="Nature">
        <title>The map-based sequence of the rice genome.</title>
        <authorList>
            <consortium name="International rice genome sequencing project (IRGSP)"/>
            <person name="Matsumoto T."/>
            <person name="Wu J."/>
            <person name="Kanamori H."/>
            <person name="Katayose Y."/>
            <person name="Fujisawa M."/>
            <person name="Namiki N."/>
            <person name="Mizuno H."/>
            <person name="Yamamoto K."/>
            <person name="Antonio B.A."/>
            <person name="Baba T."/>
            <person name="Sakata K."/>
            <person name="Nagamura Y."/>
            <person name="Aoki H."/>
            <person name="Arikawa K."/>
            <person name="Arita K."/>
            <person name="Bito T."/>
            <person name="Chiden Y."/>
            <person name="Fujitsuka N."/>
            <person name="Fukunaka R."/>
            <person name="Hamada M."/>
            <person name="Harada C."/>
            <person name="Hayashi A."/>
            <person name="Hijishita S."/>
            <person name="Honda M."/>
            <person name="Hosokawa S."/>
            <person name="Ichikawa Y."/>
            <person name="Idonuma A."/>
            <person name="Iijima M."/>
            <person name="Ikeda M."/>
            <person name="Ikeno M."/>
            <person name="Ito K."/>
            <person name="Ito S."/>
            <person name="Ito T."/>
            <person name="Ito Y."/>
            <person name="Ito Y."/>
            <person name="Iwabuchi A."/>
            <person name="Kamiya K."/>
            <person name="Karasawa W."/>
            <person name="Kurita K."/>
            <person name="Katagiri S."/>
            <person name="Kikuta A."/>
            <person name="Kobayashi H."/>
            <person name="Kobayashi N."/>
            <person name="Machita K."/>
            <person name="Maehara T."/>
            <person name="Masukawa M."/>
            <person name="Mizubayashi T."/>
            <person name="Mukai Y."/>
            <person name="Nagasaki H."/>
            <person name="Nagata Y."/>
            <person name="Naito S."/>
            <person name="Nakashima M."/>
            <person name="Nakama Y."/>
            <person name="Nakamichi Y."/>
            <person name="Nakamura M."/>
            <person name="Meguro A."/>
            <person name="Negishi M."/>
            <person name="Ohta I."/>
            <person name="Ohta T."/>
            <person name="Okamoto M."/>
            <person name="Ono N."/>
            <person name="Saji S."/>
            <person name="Sakaguchi M."/>
            <person name="Sakai K."/>
            <person name="Shibata M."/>
            <person name="Shimokawa T."/>
            <person name="Song J."/>
            <person name="Takazaki Y."/>
            <person name="Terasawa K."/>
            <person name="Tsugane M."/>
            <person name="Tsuji K."/>
            <person name="Ueda S."/>
            <person name="Waki K."/>
            <person name="Yamagata H."/>
            <person name="Yamamoto M."/>
            <person name="Yamamoto S."/>
            <person name="Yamane H."/>
            <person name="Yoshiki S."/>
            <person name="Yoshihara R."/>
            <person name="Yukawa K."/>
            <person name="Zhong H."/>
            <person name="Yano M."/>
            <person name="Yuan Q."/>
            <person name="Ouyang S."/>
            <person name="Liu J."/>
            <person name="Jones K.M."/>
            <person name="Gansberger K."/>
            <person name="Moffat K."/>
            <person name="Hill J."/>
            <person name="Bera J."/>
            <person name="Fadrosh D."/>
            <person name="Jin S."/>
            <person name="Johri S."/>
            <person name="Kim M."/>
            <person name="Overton L."/>
            <person name="Reardon M."/>
            <person name="Tsitrin T."/>
            <person name="Vuong H."/>
            <person name="Weaver B."/>
            <person name="Ciecko A."/>
            <person name="Tallon L."/>
            <person name="Jackson J."/>
            <person name="Pai G."/>
            <person name="Aken S.V."/>
            <person name="Utterback T."/>
            <person name="Reidmuller S."/>
            <person name="Feldblyum T."/>
            <person name="Hsiao J."/>
            <person name="Zismann V."/>
            <person name="Iobst S."/>
            <person name="de Vazeille A.R."/>
            <person name="Buell C.R."/>
            <person name="Ying K."/>
            <person name="Li Y."/>
            <person name="Lu T."/>
            <person name="Huang Y."/>
            <person name="Zhao Q."/>
            <person name="Feng Q."/>
            <person name="Zhang L."/>
            <person name="Zhu J."/>
            <person name="Weng Q."/>
            <person name="Mu J."/>
            <person name="Lu Y."/>
            <person name="Fan D."/>
            <person name="Liu Y."/>
            <person name="Guan J."/>
            <person name="Zhang Y."/>
            <person name="Yu S."/>
            <person name="Liu X."/>
            <person name="Zhang Y."/>
            <person name="Hong G."/>
            <person name="Han B."/>
            <person name="Choisne N."/>
            <person name="Demange N."/>
            <person name="Orjeda G."/>
            <person name="Samain S."/>
            <person name="Cattolico L."/>
            <person name="Pelletier E."/>
            <person name="Couloux A."/>
            <person name="Segurens B."/>
            <person name="Wincker P."/>
            <person name="D'Hont A."/>
            <person name="Scarpelli C."/>
            <person name="Weissenbach J."/>
            <person name="Salanoubat M."/>
            <person name="Quetier F."/>
            <person name="Yu Y."/>
            <person name="Kim H.R."/>
            <person name="Rambo T."/>
            <person name="Currie J."/>
            <person name="Collura K."/>
            <person name="Luo M."/>
            <person name="Yang T."/>
            <person name="Ammiraju J.S.S."/>
            <person name="Engler F."/>
            <person name="Soderlund C."/>
            <person name="Wing R.A."/>
            <person name="Palmer L.E."/>
            <person name="de la Bastide M."/>
            <person name="Spiegel L."/>
            <person name="Nascimento L."/>
            <person name="Zutavern T."/>
            <person name="O'Shaughnessy A."/>
            <person name="Dike S."/>
            <person name="Dedhia N."/>
            <person name="Preston R."/>
            <person name="Balija V."/>
            <person name="McCombie W.R."/>
            <person name="Chow T."/>
            <person name="Chen H."/>
            <person name="Chung M."/>
            <person name="Chen C."/>
            <person name="Shaw J."/>
            <person name="Wu H."/>
            <person name="Hsiao K."/>
            <person name="Chao Y."/>
            <person name="Chu M."/>
            <person name="Cheng C."/>
            <person name="Hour A."/>
            <person name="Lee P."/>
            <person name="Lin S."/>
            <person name="Lin Y."/>
            <person name="Liou J."/>
            <person name="Liu S."/>
            <person name="Hsing Y."/>
            <person name="Raghuvanshi S."/>
            <person name="Mohanty A."/>
            <person name="Bharti A.K."/>
            <person name="Gaur A."/>
            <person name="Gupta V."/>
            <person name="Kumar D."/>
            <person name="Ravi V."/>
            <person name="Vij S."/>
            <person name="Kapur A."/>
            <person name="Khurana P."/>
            <person name="Khurana P."/>
            <person name="Khurana J.P."/>
            <person name="Tyagi A.K."/>
            <person name="Gaikwad K."/>
            <person name="Singh A."/>
            <person name="Dalal V."/>
            <person name="Srivastava S."/>
            <person name="Dixit A."/>
            <person name="Pal A.K."/>
            <person name="Ghazi I.A."/>
            <person name="Yadav M."/>
            <person name="Pandit A."/>
            <person name="Bhargava A."/>
            <person name="Sureshbabu K."/>
            <person name="Batra K."/>
            <person name="Sharma T.R."/>
            <person name="Mohapatra T."/>
            <person name="Singh N.K."/>
            <person name="Messing J."/>
            <person name="Nelson A.B."/>
            <person name="Fuks G."/>
            <person name="Kavchok S."/>
            <person name="Keizer G."/>
            <person name="Linton E."/>
            <person name="Llaca V."/>
            <person name="Song R."/>
            <person name="Tanyolac B."/>
            <person name="Young S."/>
            <person name="Ho-Il K."/>
            <person name="Hahn J.H."/>
            <person name="Sangsakoo G."/>
            <person name="Vanavichit A."/>
            <person name="de Mattos Luiz.A.T."/>
            <person name="Zimmer P.D."/>
            <person name="Malone G."/>
            <person name="Dellagostin O."/>
            <person name="de Oliveira A.C."/>
            <person name="Bevan M."/>
            <person name="Bancroft I."/>
            <person name="Minx P."/>
            <person name="Cordum H."/>
            <person name="Wilson R."/>
            <person name="Cheng Z."/>
            <person name="Jin W."/>
            <person name="Jiang J."/>
            <person name="Leong S.A."/>
            <person name="Iwama H."/>
            <person name="Gojobori T."/>
            <person name="Itoh T."/>
            <person name="Niimura Y."/>
            <person name="Fujii Y."/>
            <person name="Habara T."/>
            <person name="Sakai H."/>
            <person name="Sato Y."/>
            <person name="Wilson G."/>
            <person name="Kumar K."/>
            <person name="McCouch S."/>
            <person name="Juretic N."/>
            <person name="Hoen D."/>
            <person name="Wright S."/>
            <person name="Bruskiewich R."/>
            <person name="Bureau T."/>
            <person name="Miyao A."/>
            <person name="Hirochika H."/>
            <person name="Nishikawa T."/>
            <person name="Kadowaki K."/>
            <person name="Sugiura M."/>
            <person name="Burr B."/>
            <person name="Sasaki T."/>
        </authorList>
    </citation>
    <scope>NUCLEOTIDE SEQUENCE [LARGE SCALE GENOMIC DNA]</scope>
    <source>
        <strain evidence="2">cv. Nipponbare</strain>
    </source>
</reference>
<dbReference type="Gramene" id="Os12t0199050-00">
    <property type="protein sequence ID" value="Os12t0199050-00"/>
    <property type="gene ID" value="Os12g0199050"/>
</dbReference>